<dbReference type="KEGG" id="meh:M301_1645"/>
<feature type="compositionally biased region" description="Acidic residues" evidence="1">
    <location>
        <begin position="657"/>
        <end position="667"/>
    </location>
</feature>
<dbReference type="GO" id="GO:0006402">
    <property type="term" value="P:mRNA catabolic process"/>
    <property type="evidence" value="ECO:0007669"/>
    <property type="project" value="TreeGrafter"/>
</dbReference>
<protein>
    <submittedName>
        <fullName evidence="3">Ribonuclease II</fullName>
    </submittedName>
</protein>
<dbReference type="STRING" id="666681.M301_1645"/>
<dbReference type="eggNOG" id="COG0557">
    <property type="taxonomic scope" value="Bacteria"/>
</dbReference>
<sequence length="667" mass="75012">MNVFFEEDGSFKIASIMTETQGALQVESVSGKRTKVKASNVLMRFETPLAGFMEAANTEAETLELDFLWECCGETEFGFEEFSADYYGRKPTPVEAAAIAIKLHSAPVYFNRKGKGRYKAAPAEILKAALAGLEKKRLLAEKMAAFVEDLKSHKMPEELMQKRDMLLYEPDKNAFEYKTLDAAASALHLSHLKLMHICGAIPSVHDYHLGAFLREYFAKGTDFTPEQIAEIASDITFDLPLADAEAFSIDDSTTTEIDDAFSIKQLANGITRVGIHIAAPALGIAVDSTLDKEVMQRLSTVYMPGNKITMLPETAIRPFSLDAGQIKPVLSLYLHVNEALEIIQRDSKVELIKVAENLRHDRLEPFFNENTLEADSGHPYWARLLYLFDLAVSLEKSRGKYDPTKPPQVDYNFYVTDDKVSIVGRHRGSPMDKLVAELMIEANNQWGALLASHEVPGLYRAQMGGRVYMTTKAEPHQGLGVAQYAWSTSPLRRAVDLINQRQIISVVQNNQPVYPQNSDALTTHMRNFELTYKAYSEFQTRMERYWCLQYLIQEGFLEENKQEIHATVWRENLVRLDHMPYMTKVYGLPELKPGTRVSLQVQEVDTLMLDLRTKFVKVLEEAAAPVDFDDADIEALDSLDSATLDMNTPDSNNSEATPDDTVEVEAA</sequence>
<name>D7DIZ0_METV0</name>
<gene>
    <name evidence="3" type="ordered locus">M301_1645</name>
</gene>
<feature type="compositionally biased region" description="Polar residues" evidence="1">
    <location>
        <begin position="642"/>
        <end position="656"/>
    </location>
</feature>
<dbReference type="OrthoDB" id="5288992at2"/>
<dbReference type="InterPro" id="IPR001900">
    <property type="entry name" value="RNase_II/R"/>
</dbReference>
<dbReference type="GO" id="GO:0003723">
    <property type="term" value="F:RNA binding"/>
    <property type="evidence" value="ECO:0007669"/>
    <property type="project" value="InterPro"/>
</dbReference>
<dbReference type="InterPro" id="IPR012340">
    <property type="entry name" value="NA-bd_OB-fold"/>
</dbReference>
<evidence type="ECO:0000259" key="2">
    <source>
        <dbReference type="SMART" id="SM00955"/>
    </source>
</evidence>
<evidence type="ECO:0000313" key="4">
    <source>
        <dbReference type="Proteomes" id="UP000000383"/>
    </source>
</evidence>
<dbReference type="AlphaFoldDB" id="D7DIZ0"/>
<dbReference type="PANTHER" id="PTHR23355">
    <property type="entry name" value="RIBONUCLEASE"/>
    <property type="match status" value="1"/>
</dbReference>
<proteinExistence type="predicted"/>
<feature type="domain" description="RNB" evidence="2">
    <location>
        <begin position="238"/>
        <end position="509"/>
    </location>
</feature>
<dbReference type="PANTHER" id="PTHR23355:SF9">
    <property type="entry name" value="DIS3-LIKE EXONUCLEASE 2"/>
    <property type="match status" value="1"/>
</dbReference>
<accession>D7DIZ0</accession>
<evidence type="ECO:0000313" key="3">
    <source>
        <dbReference type="EMBL" id="ADI30025.1"/>
    </source>
</evidence>
<dbReference type="Proteomes" id="UP000000383">
    <property type="component" value="Chromosome"/>
</dbReference>
<reference evidence="4" key="1">
    <citation type="submission" date="2010-05" db="EMBL/GenBank/DDBJ databases">
        <title>Complete sequence of Methylotenera sp. 301.</title>
        <authorList>
            <person name="Lucas S."/>
            <person name="Copeland A."/>
            <person name="Lapidus A."/>
            <person name="Cheng J.-F."/>
            <person name="Bruce D."/>
            <person name="Goodwin L."/>
            <person name="Pitluck S."/>
            <person name="Clum A."/>
            <person name="Land M."/>
            <person name="Hauser L."/>
            <person name="Kyrpides N."/>
            <person name="Ivanova N."/>
            <person name="Chistoservova L."/>
            <person name="Kalyuzhnaya M."/>
            <person name="Woyke T."/>
        </authorList>
    </citation>
    <scope>NUCLEOTIDE SEQUENCE [LARGE SCALE GENOMIC DNA]</scope>
    <source>
        <strain evidence="4">301</strain>
    </source>
</reference>
<dbReference type="SMART" id="SM00955">
    <property type="entry name" value="RNB"/>
    <property type="match status" value="1"/>
</dbReference>
<keyword evidence="4" id="KW-1185">Reference proteome</keyword>
<dbReference type="HOGENOM" id="CLU_438650_0_0_4"/>
<evidence type="ECO:0000256" key="1">
    <source>
        <dbReference type="SAM" id="MobiDB-lite"/>
    </source>
</evidence>
<organism evidence="3 4">
    <name type="scientific">Methylotenera versatilis (strain 301)</name>
    <dbReference type="NCBI Taxonomy" id="666681"/>
    <lineage>
        <taxon>Bacteria</taxon>
        <taxon>Pseudomonadati</taxon>
        <taxon>Pseudomonadota</taxon>
        <taxon>Betaproteobacteria</taxon>
        <taxon>Nitrosomonadales</taxon>
        <taxon>Methylophilaceae</taxon>
        <taxon>Methylotenera</taxon>
    </lineage>
</organism>
<dbReference type="SUPFAM" id="SSF50249">
    <property type="entry name" value="Nucleic acid-binding proteins"/>
    <property type="match status" value="1"/>
</dbReference>
<dbReference type="RefSeq" id="WP_013148337.1">
    <property type="nucleotide sequence ID" value="NC_014207.1"/>
</dbReference>
<reference evidence="3 4" key="2">
    <citation type="journal article" date="2011" name="J. Bacteriol.">
        <title>Genomes of three methylotrophs from a single niche uncover genetic and metabolic divergence of Methylophilaceae.</title>
        <authorList>
            <person name="Lapidus A."/>
            <person name="Clum A."/>
            <person name="Labutti K."/>
            <person name="Kaluzhnaya M.G."/>
            <person name="Lim S."/>
            <person name="Beck D.A."/>
            <person name="Glavina Del Rio T."/>
            <person name="Nolan M."/>
            <person name="Mavromatis K."/>
            <person name="Huntemann M."/>
            <person name="Lucas S."/>
            <person name="Lidstrom M.E."/>
            <person name="Ivanova N."/>
            <person name="Chistoserdova L."/>
        </authorList>
    </citation>
    <scope>NUCLEOTIDE SEQUENCE [LARGE SCALE GENOMIC DNA]</scope>
    <source>
        <strain evidence="3 4">301</strain>
    </source>
</reference>
<dbReference type="EMBL" id="CP002056">
    <property type="protein sequence ID" value="ADI30025.1"/>
    <property type="molecule type" value="Genomic_DNA"/>
</dbReference>
<feature type="region of interest" description="Disordered" evidence="1">
    <location>
        <begin position="642"/>
        <end position="667"/>
    </location>
</feature>
<dbReference type="GO" id="GO:0004540">
    <property type="term" value="F:RNA nuclease activity"/>
    <property type="evidence" value="ECO:0007669"/>
    <property type="project" value="InterPro"/>
</dbReference>
<dbReference type="Pfam" id="PF00773">
    <property type="entry name" value="RNB"/>
    <property type="match status" value="2"/>
</dbReference>
<dbReference type="GO" id="GO:0005829">
    <property type="term" value="C:cytosol"/>
    <property type="evidence" value="ECO:0007669"/>
    <property type="project" value="TreeGrafter"/>
</dbReference>
<dbReference type="InterPro" id="IPR050180">
    <property type="entry name" value="RNR_Ribonuclease"/>
</dbReference>